<evidence type="ECO:0000313" key="3">
    <source>
        <dbReference type="Proteomes" id="UP001589894"/>
    </source>
</evidence>
<sequence>MTEDEARELIVRLLGTQNPVALHPFEFGWAAQEVLSPEQRAQGMHVGQGVFIIDQNGVVTAHRSLPPKLIIEEYKAAREAGRTSGRQVWPTDEPTGQPTGQPTA</sequence>
<feature type="compositionally biased region" description="Polar residues" evidence="1">
    <location>
        <begin position="94"/>
        <end position="104"/>
    </location>
</feature>
<dbReference type="RefSeq" id="WP_377334916.1">
    <property type="nucleotide sequence ID" value="NZ_JBHLUE010000002.1"/>
</dbReference>
<protein>
    <submittedName>
        <fullName evidence="2">Uncharacterized protein</fullName>
    </submittedName>
</protein>
<name>A0ABV6NQ23_9ACTN</name>
<reference evidence="2 3" key="1">
    <citation type="submission" date="2024-09" db="EMBL/GenBank/DDBJ databases">
        <authorList>
            <person name="Sun Q."/>
            <person name="Mori K."/>
        </authorList>
    </citation>
    <scope>NUCLEOTIDE SEQUENCE [LARGE SCALE GENOMIC DNA]</scope>
    <source>
        <strain evidence="2 3">TBRC 2205</strain>
    </source>
</reference>
<keyword evidence="3" id="KW-1185">Reference proteome</keyword>
<proteinExistence type="predicted"/>
<feature type="region of interest" description="Disordered" evidence="1">
    <location>
        <begin position="80"/>
        <end position="104"/>
    </location>
</feature>
<evidence type="ECO:0000256" key="1">
    <source>
        <dbReference type="SAM" id="MobiDB-lite"/>
    </source>
</evidence>
<evidence type="ECO:0000313" key="2">
    <source>
        <dbReference type="EMBL" id="MFC0562877.1"/>
    </source>
</evidence>
<comment type="caution">
    <text evidence="2">The sequence shown here is derived from an EMBL/GenBank/DDBJ whole genome shotgun (WGS) entry which is preliminary data.</text>
</comment>
<gene>
    <name evidence="2" type="ORF">ACFFHU_01630</name>
</gene>
<organism evidence="2 3">
    <name type="scientific">Plantactinospora siamensis</name>
    <dbReference type="NCBI Taxonomy" id="555372"/>
    <lineage>
        <taxon>Bacteria</taxon>
        <taxon>Bacillati</taxon>
        <taxon>Actinomycetota</taxon>
        <taxon>Actinomycetes</taxon>
        <taxon>Micromonosporales</taxon>
        <taxon>Micromonosporaceae</taxon>
        <taxon>Plantactinospora</taxon>
    </lineage>
</organism>
<dbReference type="EMBL" id="JBHLUE010000002">
    <property type="protein sequence ID" value="MFC0562877.1"/>
    <property type="molecule type" value="Genomic_DNA"/>
</dbReference>
<accession>A0ABV6NQ23</accession>
<dbReference type="Proteomes" id="UP001589894">
    <property type="component" value="Unassembled WGS sequence"/>
</dbReference>